<reference evidence="2" key="1">
    <citation type="submission" date="2011-08" db="EMBL/GenBank/DDBJ databases">
        <authorList>
            <person name="Rombauts S."/>
        </authorList>
    </citation>
    <scope>NUCLEOTIDE SEQUENCE</scope>
    <source>
        <strain evidence="2">London</strain>
    </source>
</reference>
<proteinExistence type="predicted"/>
<accession>T1KIH0</accession>
<keyword evidence="2" id="KW-1185">Reference proteome</keyword>
<dbReference type="EnsemblMetazoa" id="tetur12g01330.1">
    <property type="protein sequence ID" value="tetur12g01330.1"/>
    <property type="gene ID" value="tetur12g01330"/>
</dbReference>
<protein>
    <submittedName>
        <fullName evidence="1">Uncharacterized protein</fullName>
    </submittedName>
</protein>
<name>T1KIH0_TETUR</name>
<reference evidence="1" key="2">
    <citation type="submission" date="2015-06" db="UniProtKB">
        <authorList>
            <consortium name="EnsemblMetazoa"/>
        </authorList>
    </citation>
    <scope>IDENTIFICATION</scope>
</reference>
<dbReference type="AlphaFoldDB" id="T1KIH0"/>
<sequence length="23" mass="2931">MHLFCSNFLWICLWIYHYPIVKC</sequence>
<dbReference type="HOGENOM" id="CLU_3423467_0_0_1"/>
<dbReference type="Proteomes" id="UP000015104">
    <property type="component" value="Unassembled WGS sequence"/>
</dbReference>
<organism evidence="1 2">
    <name type="scientific">Tetranychus urticae</name>
    <name type="common">Two-spotted spider mite</name>
    <dbReference type="NCBI Taxonomy" id="32264"/>
    <lineage>
        <taxon>Eukaryota</taxon>
        <taxon>Metazoa</taxon>
        <taxon>Ecdysozoa</taxon>
        <taxon>Arthropoda</taxon>
        <taxon>Chelicerata</taxon>
        <taxon>Arachnida</taxon>
        <taxon>Acari</taxon>
        <taxon>Acariformes</taxon>
        <taxon>Trombidiformes</taxon>
        <taxon>Prostigmata</taxon>
        <taxon>Eleutherengona</taxon>
        <taxon>Raphignathae</taxon>
        <taxon>Tetranychoidea</taxon>
        <taxon>Tetranychidae</taxon>
        <taxon>Tetranychus</taxon>
    </lineage>
</organism>
<dbReference type="EMBL" id="CAEY01000113">
    <property type="status" value="NOT_ANNOTATED_CDS"/>
    <property type="molecule type" value="Genomic_DNA"/>
</dbReference>
<evidence type="ECO:0000313" key="1">
    <source>
        <dbReference type="EnsemblMetazoa" id="tetur12g01330.1"/>
    </source>
</evidence>
<evidence type="ECO:0000313" key="2">
    <source>
        <dbReference type="Proteomes" id="UP000015104"/>
    </source>
</evidence>